<comment type="caution">
    <text evidence="1">The sequence shown here is derived from an EMBL/GenBank/DDBJ whole genome shotgun (WGS) entry which is preliminary data.</text>
</comment>
<gene>
    <name evidence="1" type="ORF">BE08_46030</name>
</gene>
<protein>
    <submittedName>
        <fullName evidence="1">Uncharacterized protein</fullName>
    </submittedName>
</protein>
<accession>A0A150PSS5</accession>
<proteinExistence type="predicted"/>
<name>A0A150PSS5_SORCE</name>
<dbReference type="AlphaFoldDB" id="A0A150PSS5"/>
<sequence>MKIFSAAPDGNQSADLEPARYFNLAIEQIKGITEWMKTADRAAQPLLVHLDIFLYLAKKYPDMAETRVLSLNIPEIKTTFYDWYERCHKKIPKQFREGIKLSADGLFKDLESLAA</sequence>
<evidence type="ECO:0000313" key="1">
    <source>
        <dbReference type="EMBL" id="KYF58702.1"/>
    </source>
</evidence>
<evidence type="ECO:0000313" key="2">
    <source>
        <dbReference type="Proteomes" id="UP000075420"/>
    </source>
</evidence>
<dbReference type="EMBL" id="JELY01000624">
    <property type="protein sequence ID" value="KYF58702.1"/>
    <property type="molecule type" value="Genomic_DNA"/>
</dbReference>
<reference evidence="1 2" key="1">
    <citation type="submission" date="2014-02" db="EMBL/GenBank/DDBJ databases">
        <title>The small core and large imbalanced accessory genome model reveals a collaborative survival strategy of Sorangium cellulosum strains in nature.</title>
        <authorList>
            <person name="Han K."/>
            <person name="Peng R."/>
            <person name="Blom J."/>
            <person name="Li Y.-Z."/>
        </authorList>
    </citation>
    <scope>NUCLEOTIDE SEQUENCE [LARGE SCALE GENOMIC DNA]</scope>
    <source>
        <strain evidence="1 2">So0157-25</strain>
    </source>
</reference>
<organism evidence="1 2">
    <name type="scientific">Sorangium cellulosum</name>
    <name type="common">Polyangium cellulosum</name>
    <dbReference type="NCBI Taxonomy" id="56"/>
    <lineage>
        <taxon>Bacteria</taxon>
        <taxon>Pseudomonadati</taxon>
        <taxon>Myxococcota</taxon>
        <taxon>Polyangia</taxon>
        <taxon>Polyangiales</taxon>
        <taxon>Polyangiaceae</taxon>
        <taxon>Sorangium</taxon>
    </lineage>
</organism>
<dbReference type="Proteomes" id="UP000075420">
    <property type="component" value="Unassembled WGS sequence"/>
</dbReference>